<proteinExistence type="predicted"/>
<dbReference type="PROSITE" id="PS51296">
    <property type="entry name" value="RIESKE"/>
    <property type="match status" value="1"/>
</dbReference>
<dbReference type="SUPFAM" id="SSF50022">
    <property type="entry name" value="ISP domain"/>
    <property type="match status" value="1"/>
</dbReference>
<dbReference type="GO" id="GO:0046872">
    <property type="term" value="F:metal ion binding"/>
    <property type="evidence" value="ECO:0007669"/>
    <property type="project" value="UniProtKB-KW"/>
</dbReference>
<dbReference type="GO" id="GO:0051537">
    <property type="term" value="F:2 iron, 2 sulfur cluster binding"/>
    <property type="evidence" value="ECO:0007669"/>
    <property type="project" value="UniProtKB-KW"/>
</dbReference>
<evidence type="ECO:0000256" key="3">
    <source>
        <dbReference type="ARBA" id="ARBA00023004"/>
    </source>
</evidence>
<gene>
    <name evidence="6" type="ORF">FRZ67_21840</name>
</gene>
<dbReference type="InterPro" id="IPR017941">
    <property type="entry name" value="Rieske_2Fe-2S"/>
</dbReference>
<evidence type="ECO:0000313" key="7">
    <source>
        <dbReference type="Proteomes" id="UP000321533"/>
    </source>
</evidence>
<protein>
    <submittedName>
        <fullName evidence="6">Rieske 2Fe-2S domain-containing protein</fullName>
    </submittedName>
</protein>
<dbReference type="OrthoDB" id="165343at2"/>
<keyword evidence="7" id="KW-1185">Reference proteome</keyword>
<feature type="domain" description="Rieske" evidence="5">
    <location>
        <begin position="47"/>
        <end position="140"/>
    </location>
</feature>
<evidence type="ECO:0000259" key="5">
    <source>
        <dbReference type="PROSITE" id="PS51296"/>
    </source>
</evidence>
<dbReference type="AlphaFoldDB" id="A0A5B8VFP8"/>
<dbReference type="InterPro" id="IPR036922">
    <property type="entry name" value="Rieske_2Fe-2S_sf"/>
</dbReference>
<sequence>MKRKEFITSSCKACMLMTAGYFLPKLTGCSPAAYSVFKTDIVDKKISIPLSMFDQSAVQFVRPKGWYFDIAVQKNADNTYQALLLQCTHQENQLTPNGKNGYQCSLHGSQFDMVGNVRKGPAEKPLERYYTSIENNNLVIQIPKAPI</sequence>
<dbReference type="RefSeq" id="WP_147192688.1">
    <property type="nucleotide sequence ID" value="NZ_CP042435.1"/>
</dbReference>
<keyword evidence="2" id="KW-0479">Metal-binding</keyword>
<keyword evidence="4" id="KW-0411">Iron-sulfur</keyword>
<organism evidence="6 7">
    <name type="scientific">Panacibacter ginsenosidivorans</name>
    <dbReference type="NCBI Taxonomy" id="1813871"/>
    <lineage>
        <taxon>Bacteria</taxon>
        <taxon>Pseudomonadati</taxon>
        <taxon>Bacteroidota</taxon>
        <taxon>Chitinophagia</taxon>
        <taxon>Chitinophagales</taxon>
        <taxon>Chitinophagaceae</taxon>
        <taxon>Panacibacter</taxon>
    </lineage>
</organism>
<dbReference type="EMBL" id="CP042435">
    <property type="protein sequence ID" value="QEC69812.1"/>
    <property type="molecule type" value="Genomic_DNA"/>
</dbReference>
<dbReference type="KEGG" id="pgin:FRZ67_21840"/>
<evidence type="ECO:0000313" key="6">
    <source>
        <dbReference type="EMBL" id="QEC69812.1"/>
    </source>
</evidence>
<reference evidence="6 7" key="1">
    <citation type="journal article" date="2016" name="Int. J. Syst. Evol. Microbiol.">
        <title>Panacibacter ginsenosidivorans gen. nov., sp. nov., with ginsenoside converting activity isolated from soil of a ginseng field.</title>
        <authorList>
            <person name="Siddiqi M.Z."/>
            <person name="Muhammad Shafi S."/>
            <person name="Choi K.D."/>
            <person name="Im W.T."/>
        </authorList>
    </citation>
    <scope>NUCLEOTIDE SEQUENCE [LARGE SCALE GENOMIC DNA]</scope>
    <source>
        <strain evidence="6 7">Gsoil1550</strain>
    </source>
</reference>
<keyword evidence="3" id="KW-0408">Iron</keyword>
<dbReference type="Pfam" id="PF00355">
    <property type="entry name" value="Rieske"/>
    <property type="match status" value="1"/>
</dbReference>
<accession>A0A5B8VFP8</accession>
<dbReference type="Gene3D" id="2.102.10.10">
    <property type="entry name" value="Rieske [2Fe-2S] iron-sulphur domain"/>
    <property type="match status" value="1"/>
</dbReference>
<keyword evidence="1" id="KW-0001">2Fe-2S</keyword>
<dbReference type="Proteomes" id="UP000321533">
    <property type="component" value="Chromosome"/>
</dbReference>
<evidence type="ECO:0000256" key="1">
    <source>
        <dbReference type="ARBA" id="ARBA00022714"/>
    </source>
</evidence>
<evidence type="ECO:0000256" key="4">
    <source>
        <dbReference type="ARBA" id="ARBA00023014"/>
    </source>
</evidence>
<name>A0A5B8VFP8_9BACT</name>
<evidence type="ECO:0000256" key="2">
    <source>
        <dbReference type="ARBA" id="ARBA00022723"/>
    </source>
</evidence>